<dbReference type="AlphaFoldDB" id="A0A972K1F1"/>
<sequence>MNKLISQGALGISFMLLLSSCEWGATQPTVVTRGSSATAHPQHNVSESQGSPAPAASAEAASKEPAAVVKRIDIMDSKGAKVGTAVLSEAAEGVRLQVEVSGLPSGIHGIHIHQTGVCTAPDFKSAGEHFNPEGKKHGFENPEGYHAGDLLNLEIGSDGKGKAELIDKKVTLAKDKANSLLKPGGTALVIHEAADDYKTDPSGNSGARIACGVIL</sequence>
<evidence type="ECO:0000313" key="8">
    <source>
        <dbReference type="Proteomes" id="UP000641588"/>
    </source>
</evidence>
<evidence type="ECO:0000256" key="2">
    <source>
        <dbReference type="ARBA" id="ARBA00024900"/>
    </source>
</evidence>
<comment type="cofactor">
    <cofactor evidence="3">
        <name>Zn(2+)</name>
        <dbReference type="ChEBI" id="CHEBI:29105"/>
    </cofactor>
    <text evidence="3">Binds 1 zinc ion per subunit.</text>
</comment>
<dbReference type="PROSITE" id="PS00332">
    <property type="entry name" value="SOD_CU_ZN_2"/>
    <property type="match status" value="1"/>
</dbReference>
<evidence type="ECO:0000259" key="6">
    <source>
        <dbReference type="Pfam" id="PF00080"/>
    </source>
</evidence>
<evidence type="ECO:0000313" key="7">
    <source>
        <dbReference type="EMBL" id="NOU93833.1"/>
    </source>
</evidence>
<dbReference type="SUPFAM" id="SSF49329">
    <property type="entry name" value="Cu,Zn superoxide dismutase-like"/>
    <property type="match status" value="1"/>
</dbReference>
<dbReference type="PANTHER" id="PTHR10003">
    <property type="entry name" value="SUPEROXIDE DISMUTASE CU-ZN -RELATED"/>
    <property type="match status" value="1"/>
</dbReference>
<comment type="caution">
    <text evidence="7">The sequence shown here is derived from an EMBL/GenBank/DDBJ whole genome shotgun (WGS) entry which is preliminary data.</text>
</comment>
<dbReference type="RefSeq" id="WP_171652038.1">
    <property type="nucleotide sequence ID" value="NZ_WHOD01000050.1"/>
</dbReference>
<feature type="domain" description="Superoxide dismutase copper/zinc binding" evidence="6">
    <location>
        <begin position="83"/>
        <end position="214"/>
    </location>
</feature>
<dbReference type="InterPro" id="IPR018152">
    <property type="entry name" value="SOD_Cu/Zn_BS"/>
</dbReference>
<feature type="signal peptide" evidence="5">
    <location>
        <begin position="1"/>
        <end position="25"/>
    </location>
</feature>
<evidence type="ECO:0000256" key="4">
    <source>
        <dbReference type="SAM" id="MobiDB-lite"/>
    </source>
</evidence>
<proteinExistence type="inferred from homology"/>
<name>A0A972K1F1_9BACL</name>
<dbReference type="Pfam" id="PF00080">
    <property type="entry name" value="Sod_Cu"/>
    <property type="match status" value="1"/>
</dbReference>
<comment type="function">
    <text evidence="2">Destroys radicals which are normally produced within the cells and which are toxic to biological systems. May play a role in favoring mycobacterial survival in phagocytes.</text>
</comment>
<keyword evidence="3" id="KW-0479">Metal-binding</keyword>
<dbReference type="CDD" id="cd00305">
    <property type="entry name" value="Cu-Zn_Superoxide_Dismutase"/>
    <property type="match status" value="1"/>
</dbReference>
<comment type="cofactor">
    <cofactor evidence="3">
        <name>Cu cation</name>
        <dbReference type="ChEBI" id="CHEBI:23378"/>
    </cofactor>
    <text evidence="3">Binds 1 copper ion per subunit.</text>
</comment>
<dbReference type="GO" id="GO:0005507">
    <property type="term" value="F:copper ion binding"/>
    <property type="evidence" value="ECO:0007669"/>
    <property type="project" value="InterPro"/>
</dbReference>
<accession>A0A972K1F1</accession>
<organism evidence="7 8">
    <name type="scientific">Paenibacillus foliorum</name>
    <dbReference type="NCBI Taxonomy" id="2654974"/>
    <lineage>
        <taxon>Bacteria</taxon>
        <taxon>Bacillati</taxon>
        <taxon>Bacillota</taxon>
        <taxon>Bacilli</taxon>
        <taxon>Bacillales</taxon>
        <taxon>Paenibacillaceae</taxon>
        <taxon>Paenibacillus</taxon>
    </lineage>
</organism>
<protein>
    <recommendedName>
        <fullName evidence="3">Superoxide dismutase [Cu-Zn]</fullName>
        <ecNumber evidence="3">1.15.1.1</ecNumber>
    </recommendedName>
</protein>
<dbReference type="Proteomes" id="UP000641588">
    <property type="component" value="Unassembled WGS sequence"/>
</dbReference>
<dbReference type="PROSITE" id="PS51257">
    <property type="entry name" value="PROKAR_LIPOPROTEIN"/>
    <property type="match status" value="1"/>
</dbReference>
<keyword evidence="3" id="KW-0560">Oxidoreductase</keyword>
<feature type="compositionally biased region" description="Low complexity" evidence="4">
    <location>
        <begin position="53"/>
        <end position="62"/>
    </location>
</feature>
<evidence type="ECO:0000256" key="1">
    <source>
        <dbReference type="ARBA" id="ARBA00010457"/>
    </source>
</evidence>
<dbReference type="GO" id="GO:0004784">
    <property type="term" value="F:superoxide dismutase activity"/>
    <property type="evidence" value="ECO:0007669"/>
    <property type="project" value="UniProtKB-EC"/>
</dbReference>
<comment type="similarity">
    <text evidence="1 3">Belongs to the Cu-Zn superoxide dismutase family.</text>
</comment>
<gene>
    <name evidence="7" type="ORF">GC093_11440</name>
</gene>
<dbReference type="InterPro" id="IPR036423">
    <property type="entry name" value="SOD-like_Cu/Zn_dom_sf"/>
</dbReference>
<dbReference type="InterPro" id="IPR001424">
    <property type="entry name" value="SOD_Cu_Zn_dom"/>
</dbReference>
<dbReference type="InterPro" id="IPR024134">
    <property type="entry name" value="SOD_Cu/Zn_/chaperone"/>
</dbReference>
<feature type="compositionally biased region" description="Polar residues" evidence="4">
    <location>
        <begin position="32"/>
        <end position="51"/>
    </location>
</feature>
<keyword evidence="8" id="KW-1185">Reference proteome</keyword>
<feature type="region of interest" description="Disordered" evidence="4">
    <location>
        <begin position="32"/>
        <end position="62"/>
    </location>
</feature>
<dbReference type="EMBL" id="WHOD01000050">
    <property type="protein sequence ID" value="NOU93833.1"/>
    <property type="molecule type" value="Genomic_DNA"/>
</dbReference>
<evidence type="ECO:0000256" key="3">
    <source>
        <dbReference type="RuleBase" id="RU000393"/>
    </source>
</evidence>
<dbReference type="EC" id="1.15.1.1" evidence="3"/>
<feature type="chain" id="PRO_5037629114" description="Superoxide dismutase [Cu-Zn]" evidence="5">
    <location>
        <begin position="26"/>
        <end position="215"/>
    </location>
</feature>
<comment type="catalytic activity">
    <reaction evidence="3">
        <text>2 superoxide + 2 H(+) = H2O2 + O2</text>
        <dbReference type="Rhea" id="RHEA:20696"/>
        <dbReference type="ChEBI" id="CHEBI:15378"/>
        <dbReference type="ChEBI" id="CHEBI:15379"/>
        <dbReference type="ChEBI" id="CHEBI:16240"/>
        <dbReference type="ChEBI" id="CHEBI:18421"/>
        <dbReference type="EC" id="1.15.1.1"/>
    </reaction>
</comment>
<keyword evidence="3" id="KW-0862">Zinc</keyword>
<dbReference type="Gene3D" id="2.60.40.200">
    <property type="entry name" value="Superoxide dismutase, copper/zinc binding domain"/>
    <property type="match status" value="1"/>
</dbReference>
<evidence type="ECO:0000256" key="5">
    <source>
        <dbReference type="SAM" id="SignalP"/>
    </source>
</evidence>
<reference evidence="7" key="1">
    <citation type="submission" date="2019-10" db="EMBL/GenBank/DDBJ databases">
        <title>Description of Paenibacillus glebae sp. nov.</title>
        <authorList>
            <person name="Carlier A."/>
            <person name="Qi S."/>
        </authorList>
    </citation>
    <scope>NUCLEOTIDE SEQUENCE</scope>
    <source>
        <strain evidence="7">LMG 31456</strain>
    </source>
</reference>
<keyword evidence="3" id="KW-0186">Copper</keyword>
<keyword evidence="5" id="KW-0732">Signal</keyword>